<proteinExistence type="predicted"/>
<dbReference type="PROSITE" id="PS50853">
    <property type="entry name" value="FN3"/>
    <property type="match status" value="1"/>
</dbReference>
<feature type="region of interest" description="Disordered" evidence="1">
    <location>
        <begin position="1"/>
        <end position="22"/>
    </location>
</feature>
<name>A0A174TWR7_ANAHA</name>
<reference evidence="3 4" key="1">
    <citation type="submission" date="2015-09" db="EMBL/GenBank/DDBJ databases">
        <authorList>
            <consortium name="Pathogen Informatics"/>
        </authorList>
    </citation>
    <scope>NUCLEOTIDE SEQUENCE [LARGE SCALE GENOMIC DNA]</scope>
    <source>
        <strain evidence="3 4">2789STDY5834908</strain>
    </source>
</reference>
<dbReference type="SUPFAM" id="SSF49265">
    <property type="entry name" value="Fibronectin type III"/>
    <property type="match status" value="1"/>
</dbReference>
<organism evidence="3 4">
    <name type="scientific">Anaerostipes hadrus</name>
    <dbReference type="NCBI Taxonomy" id="649756"/>
    <lineage>
        <taxon>Bacteria</taxon>
        <taxon>Bacillati</taxon>
        <taxon>Bacillota</taxon>
        <taxon>Clostridia</taxon>
        <taxon>Lachnospirales</taxon>
        <taxon>Lachnospiraceae</taxon>
        <taxon>Anaerostipes</taxon>
    </lineage>
</organism>
<dbReference type="Gene3D" id="2.60.40.10">
    <property type="entry name" value="Immunoglobulins"/>
    <property type="match status" value="2"/>
</dbReference>
<dbReference type="CDD" id="cd00063">
    <property type="entry name" value="FN3"/>
    <property type="match status" value="1"/>
</dbReference>
<gene>
    <name evidence="3" type="ORF">ERS852520_03116</name>
</gene>
<dbReference type="OrthoDB" id="9788327at2"/>
<dbReference type="InterPro" id="IPR013783">
    <property type="entry name" value="Ig-like_fold"/>
</dbReference>
<evidence type="ECO:0000313" key="4">
    <source>
        <dbReference type="Proteomes" id="UP000095564"/>
    </source>
</evidence>
<accession>A0A174TWR7</accession>
<dbReference type="Proteomes" id="UP000095564">
    <property type="component" value="Unassembled WGS sequence"/>
</dbReference>
<feature type="domain" description="Fibronectin type-III" evidence="2">
    <location>
        <begin position="1237"/>
        <end position="1330"/>
    </location>
</feature>
<dbReference type="RefSeq" id="WP_055162078.1">
    <property type="nucleotide sequence ID" value="NZ_CZAU01000043.1"/>
</dbReference>
<dbReference type="InterPro" id="IPR036116">
    <property type="entry name" value="FN3_sf"/>
</dbReference>
<protein>
    <submittedName>
        <fullName evidence="3">Fibronectin type III domain</fullName>
    </submittedName>
</protein>
<evidence type="ECO:0000313" key="3">
    <source>
        <dbReference type="EMBL" id="CUQ12417.1"/>
    </source>
</evidence>
<dbReference type="InterPro" id="IPR003961">
    <property type="entry name" value="FN3_dom"/>
</dbReference>
<evidence type="ECO:0000256" key="1">
    <source>
        <dbReference type="SAM" id="MobiDB-lite"/>
    </source>
</evidence>
<dbReference type="EMBL" id="CZAU01000043">
    <property type="protein sequence ID" value="CUQ12417.1"/>
    <property type="molecule type" value="Genomic_DNA"/>
</dbReference>
<evidence type="ECO:0000259" key="2">
    <source>
        <dbReference type="PROSITE" id="PS50853"/>
    </source>
</evidence>
<sequence>MAVDELEAINDAASDEDKASEATMEEVEKSYAELQSYYESQPEYFGIAVPYFTSKDAKEGPISALLSVADIPRAAIGVEGGVTIDQVQQLVDGFKQALPGLVQVHGDELLAARKQALSHIKDGMTTAEKLLVLNDWLGNYSNFDMADIMKNQKKDSSSEDTSKQAVEAKVQKAAADPFAELYKSTAFGTLTNRKSVCMSYTAAYNYLVQCAFPEVYKNSDGTWKTKDEVNGKLELKTDADGNAILDSEGNKQYITKVLKKDEDGNPVKDDQGNEIYEEGGTPDYMVDFVRIQWNSEVEMLGETSNFNNPHFFSAAKVDGKWYYVDSCYNDIYVECMQRNRVETDGNMTHSYFLVSDTTLRKQFDGNFDYIDTLYENVATDTTYEDSWVNNAQGPVSYDDTYYYYIKNTSSYSQSGGYKKGEEQIVRVPRKSGLTSSDGEEVLLNLSTGDTKSDNTEAAELVKKEFAVDNDVNSKKYAGITHSVGYYNSALYFNVNNKIFKYDLGSDKITEVKEYNTVSAQQDEDNEFTGMSFTVTTDKDKTVHTVKNHPIAALAIKDDGKMYVSIATNYCYASDYKYEETNYNSEYMNYKMGNQTISRGGDNDNQEFMWSANFVDTLDMSKVSSTDESAHHFDKVTVDPTCDANGFTEERCTDADCGIVKADTKEDTDQKATGHHYIKANDLYYTKDDAGNRKSGTYYLCTKCLDAQSSLPDGETAEHAYGNATATWNDDNTEAEVTVSCTECEGKELDALLDDQNKDTQELTKTAKTTDIKVEKPEGFDCEKGGEVTYVATATIDGKEYKASKKVTVEAGKHTYGEPTFKWSDDNKTCKATFKCTVCGTEHTEDCTVTSKIVAATCTTKGSTTYTATVSMNGKDYTDTKETDVVDPLGHKYGEPTFKWSDDHKTCTATFTCENDNSHVETVDCTITPETTKAVTCEEDGEIVYTASCEFGGKTYTNPETYKEVVKSSGHQYKDPVYTWSTDDEGNKVCVAAFTCSICGKTENVPGTVKAETTKEVTCTEDGSIKYTATISFNDQTYTTSKIETVQKTGHKYDDNGVCTVCGHKKPVITLKAKKAVYTGKAISIDEPTITEGEVVNLNYSYYSDKDCKNEISEPVDPGVYYVTVTADAGSDNAGVTSNTVTLTIAPQATKVTSVANATSNVTVSWNKVSKASGYYVYRSTDGKKFTKIATVKSASTVKYNDKKATKNGQKYVYKVVTYYNGNQTVSSAYSAAKTGYRLSTMKVSSLTNKKGKKAYIKWTKNSKSTGYQIKYVTGKSKAKTVKASSKAKTKTISKLKKGKTYKVRIRSYKKVSNVTYYSAWSKQKSVKIKK</sequence>